<evidence type="ECO:0000256" key="1">
    <source>
        <dbReference type="SAM" id="MobiDB-lite"/>
    </source>
</evidence>
<evidence type="ECO:0000256" key="2">
    <source>
        <dbReference type="SAM" id="Phobius"/>
    </source>
</evidence>
<keyword evidence="5" id="KW-1185">Reference proteome</keyword>
<feature type="domain" description="DUF6594" evidence="3">
    <location>
        <begin position="260"/>
        <end position="472"/>
    </location>
</feature>
<keyword evidence="2" id="KW-1133">Transmembrane helix</keyword>
<feature type="compositionally biased region" description="Acidic residues" evidence="1">
    <location>
        <begin position="93"/>
        <end position="120"/>
    </location>
</feature>
<sequence length="504" mass="55359">MLLYSGSRRSKKASKDGGNKASTVSVVSGKSHSTSKSSRSFVDAAKKKKSTPEQPTGSKGNASSSKKVQNTQAARNPTLKAAEPGKKVPDVFEYLESDSDTDSDDSYIEEDDDDDDDDDGVPNSNPTRSGGSFKNPHVRLARQTNMTVQGMGAPSRTSSVRSKGSMDSYQVPGVLELSTKNSMARRKMSMEGYLTEESNNSDKRKLRLSPMPEAYEPSRDPTSFHPPFPPSPPQSPEEDPHRINRNSRRNTKSSSIPSGYGLLSWQLSSSVEKEEPSLPPLYRRFEDLNHRVLLHLQDEIAQMEEELHVLDEYEEMHRVATAEQEGTNILPASRRMDAQAQVYSSLHYRREELMAALVQKTQQYNNALSAYSKVIQTLPSASDKDIDTYRTWMKDNAPVAVTETRFLEHNKDLISLTMRSASNATSAFSAIIIASAAILLPLLAFSMIAEFSGRLLVVAMVGGAASAIASNSAAGAEKLVASHDGWRIATLYFGFMTIAAMFIP</sequence>
<feature type="compositionally biased region" description="Low complexity" evidence="1">
    <location>
        <begin position="22"/>
        <end position="42"/>
    </location>
</feature>
<dbReference type="Proteomes" id="UP000326950">
    <property type="component" value="Unassembled WGS sequence"/>
</dbReference>
<feature type="transmembrane region" description="Helical" evidence="2">
    <location>
        <begin position="427"/>
        <end position="448"/>
    </location>
</feature>
<evidence type="ECO:0000313" key="4">
    <source>
        <dbReference type="EMBL" id="KAE8161068.1"/>
    </source>
</evidence>
<organism evidence="4 5">
    <name type="scientific">Aspergillus tamarii</name>
    <dbReference type="NCBI Taxonomy" id="41984"/>
    <lineage>
        <taxon>Eukaryota</taxon>
        <taxon>Fungi</taxon>
        <taxon>Dikarya</taxon>
        <taxon>Ascomycota</taxon>
        <taxon>Pezizomycotina</taxon>
        <taxon>Eurotiomycetes</taxon>
        <taxon>Eurotiomycetidae</taxon>
        <taxon>Eurotiales</taxon>
        <taxon>Aspergillaceae</taxon>
        <taxon>Aspergillus</taxon>
        <taxon>Aspergillus subgen. Circumdati</taxon>
    </lineage>
</organism>
<dbReference type="PANTHER" id="PTHR34502">
    <property type="entry name" value="DUF6594 DOMAIN-CONTAINING PROTEIN-RELATED"/>
    <property type="match status" value="1"/>
</dbReference>
<reference evidence="4 5" key="1">
    <citation type="submission" date="2019-04" db="EMBL/GenBank/DDBJ databases">
        <title>Friends and foes A comparative genomics study of 23 Aspergillus species from section Flavi.</title>
        <authorList>
            <consortium name="DOE Joint Genome Institute"/>
            <person name="Kjaerbolling I."/>
            <person name="Vesth T."/>
            <person name="Frisvad J.C."/>
            <person name="Nybo J.L."/>
            <person name="Theobald S."/>
            <person name="Kildgaard S."/>
            <person name="Isbrandt T."/>
            <person name="Kuo A."/>
            <person name="Sato A."/>
            <person name="Lyhne E.K."/>
            <person name="Kogle M.E."/>
            <person name="Wiebenga A."/>
            <person name="Kun R.S."/>
            <person name="Lubbers R.J."/>
            <person name="Makela M.R."/>
            <person name="Barry K."/>
            <person name="Chovatia M."/>
            <person name="Clum A."/>
            <person name="Daum C."/>
            <person name="Haridas S."/>
            <person name="He G."/>
            <person name="LaButti K."/>
            <person name="Lipzen A."/>
            <person name="Mondo S."/>
            <person name="Riley R."/>
            <person name="Salamov A."/>
            <person name="Simmons B.A."/>
            <person name="Magnuson J.K."/>
            <person name="Henrissat B."/>
            <person name="Mortensen U.H."/>
            <person name="Larsen T.O."/>
            <person name="Devries R.P."/>
            <person name="Grigoriev I.V."/>
            <person name="Machida M."/>
            <person name="Baker S.E."/>
            <person name="Andersen M.R."/>
        </authorList>
    </citation>
    <scope>NUCLEOTIDE SEQUENCE [LARGE SCALE GENOMIC DNA]</scope>
    <source>
        <strain evidence="4 5">CBS 117626</strain>
    </source>
</reference>
<gene>
    <name evidence="4" type="ORF">BDV40DRAFT_268773</name>
</gene>
<dbReference type="EMBL" id="ML738647">
    <property type="protein sequence ID" value="KAE8161068.1"/>
    <property type="molecule type" value="Genomic_DNA"/>
</dbReference>
<evidence type="ECO:0000259" key="3">
    <source>
        <dbReference type="Pfam" id="PF20237"/>
    </source>
</evidence>
<dbReference type="PANTHER" id="PTHR34502:SF6">
    <property type="entry name" value="DUF6594 DOMAIN-CONTAINING PROTEIN"/>
    <property type="match status" value="1"/>
</dbReference>
<proteinExistence type="predicted"/>
<dbReference type="Pfam" id="PF20237">
    <property type="entry name" value="DUF6594"/>
    <property type="match status" value="1"/>
</dbReference>
<keyword evidence="2" id="KW-0812">Transmembrane</keyword>
<feature type="transmembrane region" description="Helical" evidence="2">
    <location>
        <begin position="455"/>
        <end position="474"/>
    </location>
</feature>
<dbReference type="InterPro" id="IPR046529">
    <property type="entry name" value="DUF6594"/>
</dbReference>
<feature type="compositionally biased region" description="Polar residues" evidence="1">
    <location>
        <begin position="155"/>
        <end position="168"/>
    </location>
</feature>
<name>A0A5N6UR07_ASPTM</name>
<feature type="region of interest" description="Disordered" evidence="1">
    <location>
        <begin position="1"/>
        <end position="257"/>
    </location>
</feature>
<feature type="compositionally biased region" description="Polar residues" evidence="1">
    <location>
        <begin position="122"/>
        <end position="132"/>
    </location>
</feature>
<feature type="compositionally biased region" description="Polar residues" evidence="1">
    <location>
        <begin position="52"/>
        <end position="75"/>
    </location>
</feature>
<keyword evidence="2" id="KW-0472">Membrane</keyword>
<accession>A0A5N6UR07</accession>
<feature type="transmembrane region" description="Helical" evidence="2">
    <location>
        <begin position="486"/>
        <end position="503"/>
    </location>
</feature>
<dbReference type="AlphaFoldDB" id="A0A5N6UR07"/>
<dbReference type="OrthoDB" id="5416037at2759"/>
<feature type="compositionally biased region" description="Pro residues" evidence="1">
    <location>
        <begin position="224"/>
        <end position="235"/>
    </location>
</feature>
<protein>
    <recommendedName>
        <fullName evidence="3">DUF6594 domain-containing protein</fullName>
    </recommendedName>
</protein>
<evidence type="ECO:0000313" key="5">
    <source>
        <dbReference type="Proteomes" id="UP000326950"/>
    </source>
</evidence>